<evidence type="ECO:0000313" key="2">
    <source>
        <dbReference type="EMBL" id="MDT0446283.1"/>
    </source>
</evidence>
<keyword evidence="3" id="KW-1185">Reference proteome</keyword>
<dbReference type="GO" id="GO:0016491">
    <property type="term" value="F:oxidoreductase activity"/>
    <property type="evidence" value="ECO:0007669"/>
    <property type="project" value="UniProtKB-KW"/>
</dbReference>
<keyword evidence="2" id="KW-0560">Oxidoreductase</keyword>
<gene>
    <name evidence="2" type="ORF">RM779_27350</name>
</gene>
<sequence>MDRFDVTPTGRNGRATVAVLGAGISGLVAAYELQRLGHEVDVLEADERIGGRVFTHRFAGQDGPFAELGAMRIPVDHHLTLRYVDTLGLRGRLRPFRNVLSDPDNLLRVGGELVRVRNAAKPLIRYTEELAGGRSHRPEALLLVGWLHATVRALAPRELRELVRRDTGKLLAAAGRLDLTPYLKDDRPDLGAALRRHPELWRACSSRLQSFLDDLIRESGTGMCHLAGGMDQLTEGLAARLRRPVLTGHAISGIDVRRDEVRVRLGRRGRAVGYPVVLCTIPFAVLRHLPLTGVEADKLDVISTLDYSPATKVGVHCRRAFWADQGITGGGSAPGGRVRQTYYGTTGKDPSRGAALLGSYTIAEDADLLGRLPEPARHAAVLHELRDLHPEFGRPGMVRDVVSVAWGERPWHRGCAARRWGMSATALAREVERAARPQGRLFFAGEHCSPAPAWLNAGIASTLEAVPRIDDLARRTGAWYDAGRSA</sequence>
<evidence type="ECO:0000313" key="3">
    <source>
        <dbReference type="Proteomes" id="UP001183615"/>
    </source>
</evidence>
<dbReference type="PANTHER" id="PTHR10742:SF410">
    <property type="entry name" value="LYSINE-SPECIFIC HISTONE DEMETHYLASE 2"/>
    <property type="match status" value="1"/>
</dbReference>
<dbReference type="InterPro" id="IPR036188">
    <property type="entry name" value="FAD/NAD-bd_sf"/>
</dbReference>
<dbReference type="InterPro" id="IPR050281">
    <property type="entry name" value="Flavin_monoamine_oxidase"/>
</dbReference>
<name>A0ABU2SBU4_9ACTN</name>
<feature type="domain" description="Amine oxidase" evidence="1">
    <location>
        <begin position="24"/>
        <end position="449"/>
    </location>
</feature>
<organism evidence="2 3">
    <name type="scientific">Streptomyces johnsoniae</name>
    <dbReference type="NCBI Taxonomy" id="3075532"/>
    <lineage>
        <taxon>Bacteria</taxon>
        <taxon>Bacillati</taxon>
        <taxon>Actinomycetota</taxon>
        <taxon>Actinomycetes</taxon>
        <taxon>Kitasatosporales</taxon>
        <taxon>Streptomycetaceae</taxon>
        <taxon>Streptomyces</taxon>
    </lineage>
</organism>
<accession>A0ABU2SBU4</accession>
<proteinExistence type="predicted"/>
<protein>
    <submittedName>
        <fullName evidence="2">NAD(P)/FAD-dependent oxidoreductase</fullName>
        <ecNumber evidence="2">1.-.-.-</ecNumber>
    </submittedName>
</protein>
<dbReference type="Gene3D" id="3.50.50.60">
    <property type="entry name" value="FAD/NAD(P)-binding domain"/>
    <property type="match status" value="1"/>
</dbReference>
<dbReference type="RefSeq" id="WP_311620440.1">
    <property type="nucleotide sequence ID" value="NZ_JAVREV010000018.1"/>
</dbReference>
<dbReference type="Proteomes" id="UP001183615">
    <property type="component" value="Unassembled WGS sequence"/>
</dbReference>
<dbReference type="EC" id="1.-.-.-" evidence="2"/>
<dbReference type="SUPFAM" id="SSF51905">
    <property type="entry name" value="FAD/NAD(P)-binding domain"/>
    <property type="match status" value="1"/>
</dbReference>
<dbReference type="PANTHER" id="PTHR10742">
    <property type="entry name" value="FLAVIN MONOAMINE OXIDASE"/>
    <property type="match status" value="1"/>
</dbReference>
<reference evidence="3" key="1">
    <citation type="submission" date="2023-07" db="EMBL/GenBank/DDBJ databases">
        <title>30 novel species of actinomycetes from the DSMZ collection.</title>
        <authorList>
            <person name="Nouioui I."/>
        </authorList>
    </citation>
    <scope>NUCLEOTIDE SEQUENCE [LARGE SCALE GENOMIC DNA]</scope>
    <source>
        <strain evidence="3">DSM 41886</strain>
    </source>
</reference>
<dbReference type="Gene3D" id="1.20.1440.240">
    <property type="match status" value="1"/>
</dbReference>
<dbReference type="InterPro" id="IPR002937">
    <property type="entry name" value="Amino_oxidase"/>
</dbReference>
<dbReference type="EMBL" id="JAVREV010000018">
    <property type="protein sequence ID" value="MDT0446283.1"/>
    <property type="molecule type" value="Genomic_DNA"/>
</dbReference>
<dbReference type="Pfam" id="PF01593">
    <property type="entry name" value="Amino_oxidase"/>
    <property type="match status" value="1"/>
</dbReference>
<dbReference type="Gene3D" id="3.90.660.10">
    <property type="match status" value="1"/>
</dbReference>
<comment type="caution">
    <text evidence="2">The sequence shown here is derived from an EMBL/GenBank/DDBJ whole genome shotgun (WGS) entry which is preliminary data.</text>
</comment>
<evidence type="ECO:0000259" key="1">
    <source>
        <dbReference type="Pfam" id="PF01593"/>
    </source>
</evidence>
<dbReference type="SUPFAM" id="SSF54373">
    <property type="entry name" value="FAD-linked reductases, C-terminal domain"/>
    <property type="match status" value="1"/>
</dbReference>